<name>A0A3P7QK89_CYLGO</name>
<gene>
    <name evidence="1" type="ORF">CGOC_LOCUS11790</name>
</gene>
<sequence>MGQLMAVTPIRAMGMTSIRATTATRLIRMTQGIMMELMDGASMVKDTMGVKADMTNIMGMITMAVDMRMAIKDLLAMLPEEEAWHGEKISISMSTWSAVNYFFYKNIASSRIERHDLANYYV</sequence>
<proteinExistence type="predicted"/>
<evidence type="ECO:0000313" key="2">
    <source>
        <dbReference type="Proteomes" id="UP000271889"/>
    </source>
</evidence>
<dbReference type="AlphaFoldDB" id="A0A3P7QK89"/>
<accession>A0A3P7QK89</accession>
<reference evidence="1 2" key="1">
    <citation type="submission" date="2018-11" db="EMBL/GenBank/DDBJ databases">
        <authorList>
            <consortium name="Pathogen Informatics"/>
        </authorList>
    </citation>
    <scope>NUCLEOTIDE SEQUENCE [LARGE SCALE GENOMIC DNA]</scope>
</reference>
<dbReference type="EMBL" id="UYRV01118784">
    <property type="protein sequence ID" value="VDN31336.1"/>
    <property type="molecule type" value="Genomic_DNA"/>
</dbReference>
<dbReference type="Proteomes" id="UP000271889">
    <property type="component" value="Unassembled WGS sequence"/>
</dbReference>
<organism evidence="1 2">
    <name type="scientific">Cylicostephanus goldi</name>
    <name type="common">Nematode worm</name>
    <dbReference type="NCBI Taxonomy" id="71465"/>
    <lineage>
        <taxon>Eukaryota</taxon>
        <taxon>Metazoa</taxon>
        <taxon>Ecdysozoa</taxon>
        <taxon>Nematoda</taxon>
        <taxon>Chromadorea</taxon>
        <taxon>Rhabditida</taxon>
        <taxon>Rhabditina</taxon>
        <taxon>Rhabditomorpha</taxon>
        <taxon>Strongyloidea</taxon>
        <taxon>Strongylidae</taxon>
        <taxon>Cylicostephanus</taxon>
    </lineage>
</organism>
<evidence type="ECO:0000313" key="1">
    <source>
        <dbReference type="EMBL" id="VDN31336.1"/>
    </source>
</evidence>
<protein>
    <submittedName>
        <fullName evidence="1">Uncharacterized protein</fullName>
    </submittedName>
</protein>
<keyword evidence="2" id="KW-1185">Reference proteome</keyword>